<evidence type="ECO:0000313" key="3">
    <source>
        <dbReference type="Proteomes" id="UP000001950"/>
    </source>
</evidence>
<feature type="chain" id="PRO_5004244333" evidence="1">
    <location>
        <begin position="17"/>
        <end position="235"/>
    </location>
</feature>
<accession>Q4UB15</accession>
<dbReference type="OMA" id="NTPMLII"/>
<dbReference type="KEGG" id="tan:TA18185"/>
<gene>
    <name evidence="2" type="ORF">TA18185</name>
</gene>
<dbReference type="OrthoDB" id="397220at2759"/>
<evidence type="ECO:0000256" key="1">
    <source>
        <dbReference type="SAM" id="SignalP"/>
    </source>
</evidence>
<evidence type="ECO:0000313" key="2">
    <source>
        <dbReference type="EMBL" id="CAI75986.1"/>
    </source>
</evidence>
<feature type="signal peptide" evidence="1">
    <location>
        <begin position="1"/>
        <end position="16"/>
    </location>
</feature>
<proteinExistence type="predicted"/>
<dbReference type="EMBL" id="CR940352">
    <property type="protein sequence ID" value="CAI75986.1"/>
    <property type="molecule type" value="Genomic_DNA"/>
</dbReference>
<name>Q4UB15_THEAN</name>
<keyword evidence="1" id="KW-0732">Signal</keyword>
<dbReference type="eggNOG" id="ENOG502S4N1">
    <property type="taxonomic scope" value="Eukaryota"/>
</dbReference>
<keyword evidence="3" id="KW-1185">Reference proteome</keyword>
<protein>
    <submittedName>
        <fullName evidence="2">Uncharacterized protein</fullName>
    </submittedName>
</protein>
<sequence>MLLKIIIWLCVKLVISEVKEDVNESGVVGEVVNFKSVIAKGGVSTSLLTIVPNSSSKSSILFLGDKNYSMGVDSFGNFSFNAQNTPMLIIDNNQTISMHMPTFSAKYINKSNKCVNNYINKSLNVNMELGGDLIIQNVSQFRMIWREDFSESKGWKGTGYNKRINLCIVGKIGVSNCSGVQMLGGFNFFSRGFVEKTFIELPSHKELRIRANYHFIDRWVWDNWYIIHRLVRLDI</sequence>
<dbReference type="InParanoid" id="Q4UB15"/>
<dbReference type="AlphaFoldDB" id="Q4UB15"/>
<dbReference type="RefSeq" id="XP_955462.1">
    <property type="nucleotide sequence ID" value="XM_950369.1"/>
</dbReference>
<organism evidence="2 3">
    <name type="scientific">Theileria annulata</name>
    <dbReference type="NCBI Taxonomy" id="5874"/>
    <lineage>
        <taxon>Eukaryota</taxon>
        <taxon>Sar</taxon>
        <taxon>Alveolata</taxon>
        <taxon>Apicomplexa</taxon>
        <taxon>Aconoidasida</taxon>
        <taxon>Piroplasmida</taxon>
        <taxon>Theileriidae</taxon>
        <taxon>Theileria</taxon>
    </lineage>
</organism>
<dbReference type="GeneID" id="3864727"/>
<dbReference type="VEuPathDB" id="PiroplasmaDB:TA18185"/>
<reference evidence="2 3" key="1">
    <citation type="journal article" date="2005" name="Science">
        <title>Genome of the host-cell transforming parasite Theileria annulata compared with T. parva.</title>
        <authorList>
            <person name="Pain A."/>
            <person name="Renauld H."/>
            <person name="Berriman M."/>
            <person name="Murphy L."/>
            <person name="Yeats C.A."/>
            <person name="Weir W."/>
            <person name="Kerhornou A."/>
            <person name="Aslett M."/>
            <person name="Bishop R."/>
            <person name="Bouchier C."/>
            <person name="Cochet M."/>
            <person name="Coulson R.M.R."/>
            <person name="Cronin A."/>
            <person name="de Villiers E.P."/>
            <person name="Fraser A."/>
            <person name="Fosker N."/>
            <person name="Gardner M."/>
            <person name="Goble A."/>
            <person name="Griffiths-Jones S."/>
            <person name="Harris D.E."/>
            <person name="Katzer F."/>
            <person name="Larke N."/>
            <person name="Lord A."/>
            <person name="Maser P."/>
            <person name="McKellar S."/>
            <person name="Mooney P."/>
            <person name="Morton F."/>
            <person name="Nene V."/>
            <person name="O'Neil S."/>
            <person name="Price C."/>
            <person name="Quail M.A."/>
            <person name="Rabbinowitsch E."/>
            <person name="Rawlings N.D."/>
            <person name="Rutter S."/>
            <person name="Saunders D."/>
            <person name="Seeger K."/>
            <person name="Shah T."/>
            <person name="Squares R."/>
            <person name="Squares S."/>
            <person name="Tivey A."/>
            <person name="Walker A.R."/>
            <person name="Woodward J."/>
            <person name="Dobbelaere D.A.E."/>
            <person name="Langsley G."/>
            <person name="Rajandream M.A."/>
            <person name="McKeever D."/>
            <person name="Shiels B."/>
            <person name="Tait A."/>
            <person name="Barrell B.G."/>
            <person name="Hall N."/>
        </authorList>
    </citation>
    <scope>NUCLEOTIDE SEQUENCE [LARGE SCALE GENOMIC DNA]</scope>
    <source>
        <strain evidence="3">Ankara</strain>
    </source>
</reference>
<dbReference type="Proteomes" id="UP000001950">
    <property type="component" value="Chromosome 3"/>
</dbReference>